<comment type="caution">
    <text evidence="4">The sequence shown here is derived from an EMBL/GenBank/DDBJ whole genome shotgun (WGS) entry which is preliminary data.</text>
</comment>
<dbReference type="AlphaFoldDB" id="A0A7Y9ZCR1"/>
<reference evidence="4 5" key="1">
    <citation type="submission" date="2020-07" db="EMBL/GenBank/DDBJ databases">
        <title>Sequencing the genomes of 1000 actinobacteria strains.</title>
        <authorList>
            <person name="Klenk H.-P."/>
        </authorList>
    </citation>
    <scope>NUCLEOTIDE SEQUENCE [LARGE SCALE GENOMIC DNA]</scope>
    <source>
        <strain evidence="4 5">DSM 19970</strain>
    </source>
</reference>
<keyword evidence="1" id="KW-0547">Nucleotide-binding</keyword>
<comment type="pathway">
    <text evidence="1">Cofactor biosynthesis; thiamine diphosphate biosynthesis; thiamine diphosphate from thiamine phosphate: step 1/1.</text>
</comment>
<evidence type="ECO:0000256" key="1">
    <source>
        <dbReference type="HAMAP-Rule" id="MF_02128"/>
    </source>
</evidence>
<comment type="caution">
    <text evidence="1">Lacks conserved residue(s) required for the propagation of feature annotation.</text>
</comment>
<dbReference type="Gene3D" id="3.30.1330.10">
    <property type="entry name" value="PurM-like, N-terminal domain"/>
    <property type="match status" value="1"/>
</dbReference>
<feature type="binding site" evidence="1">
    <location>
        <position position="77"/>
    </location>
    <ligand>
        <name>Mg(2+)</name>
        <dbReference type="ChEBI" id="CHEBI:18420"/>
        <label>4</label>
    </ligand>
</feature>
<feature type="binding site" evidence="1">
    <location>
        <position position="125"/>
    </location>
    <ligand>
        <name>Mg(2+)</name>
        <dbReference type="ChEBI" id="CHEBI:18420"/>
        <label>1</label>
    </ligand>
</feature>
<dbReference type="InterPro" id="IPR016188">
    <property type="entry name" value="PurM-like_N"/>
</dbReference>
<comment type="catalytic activity">
    <reaction evidence="1">
        <text>thiamine phosphate + ATP = thiamine diphosphate + ADP</text>
        <dbReference type="Rhea" id="RHEA:15913"/>
        <dbReference type="ChEBI" id="CHEBI:30616"/>
        <dbReference type="ChEBI" id="CHEBI:37575"/>
        <dbReference type="ChEBI" id="CHEBI:58937"/>
        <dbReference type="ChEBI" id="CHEBI:456216"/>
        <dbReference type="EC" id="2.7.4.16"/>
    </reaction>
</comment>
<feature type="binding site" evidence="1">
    <location>
        <position position="215"/>
    </location>
    <ligand>
        <name>Mg(2+)</name>
        <dbReference type="ChEBI" id="CHEBI:18420"/>
        <label>5</label>
    </ligand>
</feature>
<dbReference type="GO" id="GO:0009229">
    <property type="term" value="P:thiamine diphosphate biosynthetic process"/>
    <property type="evidence" value="ECO:0007669"/>
    <property type="project" value="UniProtKB-UniRule"/>
</dbReference>
<dbReference type="UniPathway" id="UPA00060">
    <property type="reaction ID" value="UER00142"/>
</dbReference>
<dbReference type="GO" id="GO:0009030">
    <property type="term" value="F:thiamine-phosphate kinase activity"/>
    <property type="evidence" value="ECO:0007669"/>
    <property type="project" value="UniProtKB-UniRule"/>
</dbReference>
<proteinExistence type="inferred from homology"/>
<feature type="binding site" evidence="1">
    <location>
        <position position="33"/>
    </location>
    <ligand>
        <name>Mg(2+)</name>
        <dbReference type="ChEBI" id="CHEBI:18420"/>
        <label>4</label>
    </ligand>
</feature>
<feature type="binding site" evidence="1">
    <location>
        <position position="308"/>
    </location>
    <ligand>
        <name>substrate</name>
    </ligand>
</feature>
<dbReference type="SUPFAM" id="SSF55326">
    <property type="entry name" value="PurM N-terminal domain-like"/>
    <property type="match status" value="1"/>
</dbReference>
<dbReference type="PANTHER" id="PTHR30270:SF0">
    <property type="entry name" value="THIAMINE-MONOPHOSPHATE KINASE"/>
    <property type="match status" value="1"/>
</dbReference>
<feature type="domain" description="PurM-like N-terminal" evidence="2">
    <location>
        <begin position="31"/>
        <end position="141"/>
    </location>
</feature>
<dbReference type="PIRSF" id="PIRSF005303">
    <property type="entry name" value="Thiam_monoph_kin"/>
    <property type="match status" value="1"/>
</dbReference>
<sequence length="313" mass="31732">MTTIGELGEDAILALFVPRLPESDATLLGPGDDAAVLSIDGDLVVSSDVLIEGRHFRTDWSTAADIGWRAAMQNLVDIDAMGAVPTALQVTLAAPSDTEVDWVLGFADGLREACEPHGVGVVGGDLSGASEIAISVTVLGETHGLEVVTRGAAAPGDVVAVSGPLGAAVAGFALLTAGVGLDLDAVDLFRRPRPVIGAGLEAALRGATAMMDVSDGLLRDASRIARASDVGIEIESAAVPVHPAAQEAADALGVDPLPWALTGGEDHCLLATFPSGTLLPDGWTVVGDVVDGYQGIRVDGAVPEALGWDHFGA</sequence>
<dbReference type="InterPro" id="IPR036676">
    <property type="entry name" value="PurM-like_C_sf"/>
</dbReference>
<keyword evidence="1" id="KW-0479">Metal-binding</keyword>
<protein>
    <recommendedName>
        <fullName evidence="1">Thiamine-monophosphate kinase</fullName>
        <shortName evidence="1">TMP kinase</shortName>
        <shortName evidence="1">Thiamine-phosphate kinase</shortName>
        <ecNumber evidence="1">2.7.4.16</ecNumber>
    </recommendedName>
</protein>
<dbReference type="Pfam" id="PF02769">
    <property type="entry name" value="AIRS_C"/>
    <property type="match status" value="1"/>
</dbReference>
<name>A0A7Y9ZCR1_9MICO</name>
<dbReference type="EC" id="2.7.4.16" evidence="1"/>
<dbReference type="SUPFAM" id="SSF56042">
    <property type="entry name" value="PurM C-terminal domain-like"/>
    <property type="match status" value="1"/>
</dbReference>
<dbReference type="NCBIfam" id="TIGR01379">
    <property type="entry name" value="thiL"/>
    <property type="match status" value="1"/>
</dbReference>
<dbReference type="NCBIfam" id="NF004351">
    <property type="entry name" value="PRK05731.1-4"/>
    <property type="match status" value="1"/>
</dbReference>
<feature type="binding site" evidence="1">
    <location>
        <position position="48"/>
    </location>
    <ligand>
        <name>Mg(2+)</name>
        <dbReference type="ChEBI" id="CHEBI:18420"/>
        <label>1</label>
    </ligand>
</feature>
<dbReference type="CDD" id="cd02194">
    <property type="entry name" value="ThiL"/>
    <property type="match status" value="1"/>
</dbReference>
<feature type="binding site" evidence="1">
    <location>
        <position position="47"/>
    </location>
    <ligand>
        <name>Mg(2+)</name>
        <dbReference type="ChEBI" id="CHEBI:18420"/>
        <label>1</label>
    </ligand>
</feature>
<keyword evidence="5" id="KW-1185">Reference proteome</keyword>
<comment type="miscellaneous">
    <text evidence="1">Reaction mechanism of ThiL seems to utilize a direct, inline transfer of the gamma-phosphate of ATP to TMP rather than a phosphorylated enzyme intermediate.</text>
</comment>
<gene>
    <name evidence="1" type="primary">thiL</name>
    <name evidence="4" type="ORF">BKA03_001050</name>
</gene>
<comment type="similarity">
    <text evidence="1">Belongs to the thiamine-monophosphate kinase family.</text>
</comment>
<evidence type="ECO:0000313" key="5">
    <source>
        <dbReference type="Proteomes" id="UP000547973"/>
    </source>
</evidence>
<dbReference type="GO" id="GO:0009228">
    <property type="term" value="P:thiamine biosynthetic process"/>
    <property type="evidence" value="ECO:0007669"/>
    <property type="project" value="UniProtKB-KW"/>
</dbReference>
<feature type="binding site" evidence="1">
    <location>
        <position position="265"/>
    </location>
    <ligand>
        <name>substrate</name>
    </ligand>
</feature>
<evidence type="ECO:0000259" key="3">
    <source>
        <dbReference type="Pfam" id="PF02769"/>
    </source>
</evidence>
<keyword evidence="1 4" id="KW-0418">Kinase</keyword>
<accession>A0A7Y9ZCR1</accession>
<evidence type="ECO:0000259" key="2">
    <source>
        <dbReference type="Pfam" id="PF00586"/>
    </source>
</evidence>
<dbReference type="Gene3D" id="3.90.650.10">
    <property type="entry name" value="PurM-like C-terminal domain"/>
    <property type="match status" value="1"/>
</dbReference>
<keyword evidence="1" id="KW-0460">Magnesium</keyword>
<feature type="binding site" evidence="1">
    <location>
        <begin position="124"/>
        <end position="125"/>
    </location>
    <ligand>
        <name>ATP</name>
        <dbReference type="ChEBI" id="CHEBI:30616"/>
    </ligand>
</feature>
<feature type="binding site" evidence="1">
    <location>
        <position position="33"/>
    </location>
    <ligand>
        <name>Mg(2+)</name>
        <dbReference type="ChEBI" id="CHEBI:18420"/>
        <label>3</label>
    </ligand>
</feature>
<dbReference type="RefSeq" id="WP_083971955.1">
    <property type="nucleotide sequence ID" value="NZ_BBRC01000014.1"/>
</dbReference>
<keyword evidence="1" id="KW-0784">Thiamine biosynthesis</keyword>
<feature type="binding site" evidence="1">
    <location>
        <position position="212"/>
    </location>
    <ligand>
        <name>Mg(2+)</name>
        <dbReference type="ChEBI" id="CHEBI:18420"/>
        <label>3</label>
    </ligand>
</feature>
<organism evidence="4 5">
    <name type="scientific">Demequina lutea</name>
    <dbReference type="NCBI Taxonomy" id="431489"/>
    <lineage>
        <taxon>Bacteria</taxon>
        <taxon>Bacillati</taxon>
        <taxon>Actinomycetota</taxon>
        <taxon>Actinomycetes</taxon>
        <taxon>Micrococcales</taxon>
        <taxon>Demequinaceae</taxon>
        <taxon>Demequina</taxon>
    </lineage>
</organism>
<feature type="binding site" evidence="1">
    <location>
        <position position="48"/>
    </location>
    <ligand>
        <name>Mg(2+)</name>
        <dbReference type="ChEBI" id="CHEBI:18420"/>
        <label>2</label>
    </ligand>
</feature>
<dbReference type="HAMAP" id="MF_02128">
    <property type="entry name" value="TMP_kinase"/>
    <property type="match status" value="1"/>
</dbReference>
<dbReference type="Proteomes" id="UP000547973">
    <property type="component" value="Unassembled WGS sequence"/>
</dbReference>
<feature type="binding site" evidence="1">
    <location>
        <position position="214"/>
    </location>
    <ligand>
        <name>ATP</name>
        <dbReference type="ChEBI" id="CHEBI:30616"/>
    </ligand>
</feature>
<dbReference type="OrthoDB" id="9802811at2"/>
<comment type="function">
    <text evidence="1">Catalyzes the ATP-dependent phosphorylation of thiamine-monophosphate (TMP) to form thiamine-pyrophosphate (TPP), the active form of vitamin B1.</text>
</comment>
<dbReference type="GO" id="GO:0000287">
    <property type="term" value="F:magnesium ion binding"/>
    <property type="evidence" value="ECO:0007669"/>
    <property type="project" value="UniProtKB-UniRule"/>
</dbReference>
<dbReference type="InterPro" id="IPR036921">
    <property type="entry name" value="PurM-like_N_sf"/>
</dbReference>
<feature type="binding site" evidence="1">
    <location>
        <position position="46"/>
    </location>
    <ligand>
        <name>Mg(2+)</name>
        <dbReference type="ChEBI" id="CHEBI:18420"/>
        <label>4</label>
    </ligand>
</feature>
<feature type="binding site" evidence="1">
    <location>
        <position position="77"/>
    </location>
    <ligand>
        <name>Mg(2+)</name>
        <dbReference type="ChEBI" id="CHEBI:18420"/>
        <label>2</label>
    </ligand>
</feature>
<dbReference type="Pfam" id="PF00586">
    <property type="entry name" value="AIRS"/>
    <property type="match status" value="1"/>
</dbReference>
<dbReference type="EMBL" id="JACBZO010000001">
    <property type="protein sequence ID" value="NYI40931.1"/>
    <property type="molecule type" value="Genomic_DNA"/>
</dbReference>
<keyword evidence="1" id="KW-0067">ATP-binding</keyword>
<keyword evidence="1 4" id="KW-0808">Transferase</keyword>
<feature type="binding site" evidence="1">
    <location>
        <position position="55"/>
    </location>
    <ligand>
        <name>substrate</name>
    </ligand>
</feature>
<dbReference type="InterPro" id="IPR006283">
    <property type="entry name" value="ThiL-like"/>
</dbReference>
<dbReference type="InterPro" id="IPR010918">
    <property type="entry name" value="PurM-like_C_dom"/>
</dbReference>
<evidence type="ECO:0000313" key="4">
    <source>
        <dbReference type="EMBL" id="NYI40931.1"/>
    </source>
</evidence>
<feature type="domain" description="PurM-like C-terminal" evidence="3">
    <location>
        <begin position="155"/>
        <end position="252"/>
    </location>
</feature>
<dbReference type="PANTHER" id="PTHR30270">
    <property type="entry name" value="THIAMINE-MONOPHOSPHATE KINASE"/>
    <property type="match status" value="1"/>
</dbReference>
<dbReference type="GO" id="GO:0005524">
    <property type="term" value="F:ATP binding"/>
    <property type="evidence" value="ECO:0007669"/>
    <property type="project" value="UniProtKB-UniRule"/>
</dbReference>
<feature type="binding site" evidence="1">
    <location>
        <position position="77"/>
    </location>
    <ligand>
        <name>Mg(2+)</name>
        <dbReference type="ChEBI" id="CHEBI:18420"/>
        <label>3</label>
    </ligand>
</feature>
<feature type="binding site" evidence="1">
    <location>
        <position position="150"/>
    </location>
    <ligand>
        <name>ATP</name>
        <dbReference type="ChEBI" id="CHEBI:30616"/>
    </ligand>
</feature>